<evidence type="ECO:0000256" key="3">
    <source>
        <dbReference type="PROSITE-ProRule" id="PRU00339"/>
    </source>
</evidence>
<dbReference type="InterPro" id="IPR051012">
    <property type="entry name" value="CellSynth/LPSAsmb/PSIAsmb"/>
</dbReference>
<dbReference type="Pfam" id="PF13432">
    <property type="entry name" value="TPR_16"/>
    <property type="match status" value="2"/>
</dbReference>
<evidence type="ECO:0000256" key="1">
    <source>
        <dbReference type="ARBA" id="ARBA00022737"/>
    </source>
</evidence>
<keyword evidence="2 3" id="KW-0802">TPR repeat</keyword>
<dbReference type="SUPFAM" id="SSF48452">
    <property type="entry name" value="TPR-like"/>
    <property type="match status" value="1"/>
</dbReference>
<evidence type="ECO:0000313" key="4">
    <source>
        <dbReference type="EMBL" id="GBR76391.1"/>
    </source>
</evidence>
<keyword evidence="5" id="KW-1185">Reference proteome</keyword>
<proteinExistence type="predicted"/>
<dbReference type="InterPro" id="IPR019734">
    <property type="entry name" value="TPR_rpt"/>
</dbReference>
<dbReference type="SUPFAM" id="SSF81901">
    <property type="entry name" value="HCP-like"/>
    <property type="match status" value="1"/>
</dbReference>
<dbReference type="PROSITE" id="PS50005">
    <property type="entry name" value="TPR"/>
    <property type="match status" value="4"/>
</dbReference>
<dbReference type="Pfam" id="PF13181">
    <property type="entry name" value="TPR_8"/>
    <property type="match status" value="1"/>
</dbReference>
<dbReference type="Proteomes" id="UP000275925">
    <property type="component" value="Unassembled WGS sequence"/>
</dbReference>
<dbReference type="InterPro" id="IPR011990">
    <property type="entry name" value="TPR-like_helical_dom_sf"/>
</dbReference>
<organism evidence="4 5">
    <name type="scientific">Candidatus Termititenax persephonae</name>
    <dbReference type="NCBI Taxonomy" id="2218525"/>
    <lineage>
        <taxon>Bacteria</taxon>
        <taxon>Bacillati</taxon>
        <taxon>Candidatus Margulisiibacteriota</taxon>
        <taxon>Candidatus Termititenacia</taxon>
        <taxon>Candidatus Termititenacales</taxon>
        <taxon>Candidatus Termititenacaceae</taxon>
        <taxon>Candidatus Termititenax</taxon>
    </lineage>
</organism>
<keyword evidence="1" id="KW-0677">Repeat</keyword>
<comment type="caution">
    <text evidence="4">The sequence shown here is derived from an EMBL/GenBank/DDBJ whole genome shotgun (WGS) entry which is preliminary data.</text>
</comment>
<accession>A0A388THH8</accession>
<dbReference type="Gene3D" id="1.25.40.10">
    <property type="entry name" value="Tetratricopeptide repeat domain"/>
    <property type="match status" value="4"/>
</dbReference>
<dbReference type="PANTHER" id="PTHR45586">
    <property type="entry name" value="TPR REPEAT-CONTAINING PROTEIN PA4667"/>
    <property type="match status" value="1"/>
</dbReference>
<evidence type="ECO:0000256" key="2">
    <source>
        <dbReference type="ARBA" id="ARBA00022803"/>
    </source>
</evidence>
<feature type="repeat" description="TPR" evidence="3">
    <location>
        <begin position="407"/>
        <end position="440"/>
    </location>
</feature>
<gene>
    <name evidence="4" type="ORF">NO2_0947</name>
</gene>
<dbReference type="Pfam" id="PF14559">
    <property type="entry name" value="TPR_19"/>
    <property type="match status" value="2"/>
</dbReference>
<feature type="repeat" description="TPR" evidence="3">
    <location>
        <begin position="212"/>
        <end position="245"/>
    </location>
</feature>
<dbReference type="EMBL" id="BGZO01000026">
    <property type="protein sequence ID" value="GBR76391.1"/>
    <property type="molecule type" value="Genomic_DNA"/>
</dbReference>
<name>A0A388THH8_9BACT</name>
<evidence type="ECO:0000313" key="5">
    <source>
        <dbReference type="Proteomes" id="UP000275925"/>
    </source>
</evidence>
<protein>
    <submittedName>
        <fullName evidence="4">TPR repeat domain protein</fullName>
    </submittedName>
</protein>
<dbReference type="SMART" id="SM00028">
    <property type="entry name" value="TPR"/>
    <property type="match status" value="8"/>
</dbReference>
<dbReference type="PANTHER" id="PTHR45586:SF1">
    <property type="entry name" value="LIPOPOLYSACCHARIDE ASSEMBLY PROTEIN B"/>
    <property type="match status" value="1"/>
</dbReference>
<sequence>MHLEYAARFFELGMYEQAVVELKTANRFLQDEQYFQQSMYRDLMWGIIYLKQGEQAQAVESFRRALDKAPEETQIRLLLASLYTQQQDFVSALELFRGVKISITYGGEEYLSGLQAYYQGNHPVALQYLRQALARLDEEYIIFSADQQITAEQLRLSIYTICGEACLHTQDYAESARYFTLALELDESNRLLDAKLKIALLQNQLLNEPRNSGLYASLGYYYSLLNLPDKAAAYYRQALLAAPRSASALLGLALVYKDKQDYAAARQCLLEALAQAQDKKLLAAVCLELGQIYAAEAEHAQALTYYADGLRADPQNFSLKSESAHAALLLKEKMQPPDYDLLLELAESFAARQDYAGALRYYAAADAWRQDSAAVRLGRAKLYYAQKNYAAARSLYLLVLAEEPDAPEALAGLTDTYLAEEEFGLAGRYLQKALAKNPHNVFLRNKLAHVYFASGRAQDAVREWRYVLDHINNQEMADVLAKIIEVIG</sequence>
<dbReference type="AlphaFoldDB" id="A0A388THH8"/>
<feature type="repeat" description="TPR" evidence="3">
    <location>
        <begin position="283"/>
        <end position="316"/>
    </location>
</feature>
<feature type="repeat" description="TPR" evidence="3">
    <location>
        <begin position="39"/>
        <end position="72"/>
    </location>
</feature>
<reference evidence="4 5" key="1">
    <citation type="journal article" date="2019" name="ISME J.">
        <title>Genome analyses of uncultured TG2/ZB3 bacteria in 'Margulisbacteria' specifically attached to ectosymbiotic spirochetes of protists in the termite gut.</title>
        <authorList>
            <person name="Utami Y.D."/>
            <person name="Kuwahara H."/>
            <person name="Igai K."/>
            <person name="Murakami T."/>
            <person name="Sugaya K."/>
            <person name="Morikawa T."/>
            <person name="Nagura Y."/>
            <person name="Yuki M."/>
            <person name="Deevong P."/>
            <person name="Inoue T."/>
            <person name="Kihara K."/>
            <person name="Lo N."/>
            <person name="Yamada A."/>
            <person name="Ohkuma M."/>
            <person name="Hongoh Y."/>
        </authorList>
    </citation>
    <scope>NUCLEOTIDE SEQUENCE [LARGE SCALE GENOMIC DNA]</scope>
    <source>
        <strain evidence="4">NkOx7-02</strain>
    </source>
</reference>